<gene>
    <name evidence="3" type="ORF">G6F51_004560</name>
</gene>
<dbReference type="PANTHER" id="PTHR45982:SF3">
    <property type="entry name" value="F-BOX PROTEIN POF9"/>
    <property type="match status" value="1"/>
</dbReference>
<dbReference type="Proteomes" id="UP000717996">
    <property type="component" value="Unassembled WGS sequence"/>
</dbReference>
<comment type="caution">
    <text evidence="3">The sequence shown here is derived from an EMBL/GenBank/DDBJ whole genome shotgun (WGS) entry which is preliminary data.</text>
</comment>
<evidence type="ECO:0000256" key="1">
    <source>
        <dbReference type="PROSITE-ProRule" id="PRU00235"/>
    </source>
</evidence>
<feature type="compositionally biased region" description="Low complexity" evidence="2">
    <location>
        <begin position="489"/>
        <end position="524"/>
    </location>
</feature>
<sequence length="1052" mass="117884">MLLYDAPQSQDVIHSKNIFTNPPIVTDITSFVRIKVYCEIESRFCNKVNQAFISAATQLSEVVLLKNRITFQASYYSFCINHCSNSTYGWGVPSSQFTLISLNEADENFIYPQPLAKQLAQVTNSSNWASDYDVAVDINHDIYMNNHVDDNWNGTGIPASGGYWFTNDSEPIEDHQIDIEYVILHQMIHGLGMTTSWASYFYDAASPFHLLLKDVIEPEESLKVVTPNPHWRVPHDGGPVYITGFQPNLIFDKFLTLFFPAVNRTDSLAEIGFEMQNFCVQDDDTFIVNFMNSFLNNATQSYKAMSMFVSMSTPQTLKFQFVGTNAQSTYYTNNYLNKTYEYMQLYTGSNTSCQQGDYYQPGIVYTHLDQAYSSTPDFLMTGNYVQGKNLTSLIDEVYSNITVTYNVTKLVNVTVYNETTVNNYTTITNKTIEQGVTIETLYKSAIGPGVLRILETIGYSTVLTNTNYTANVIKTNKPKSTCSDNSNIGTDGSLSNNGNDDDTTTGSGSSAGSNSLSNNNSGANMTKRRPSQCSLESTTSTNSGYYPKRLSLTGSESISFVVDKCMSPFRRRSSNASSVESFNVEIETKKLFEIYQLALDELNYAEDSRGSLYYSGDRVAAKEAIEHCVEAYQLILEQSVTLEQQDKLKSTIAYRQSGWKNLYFALRNPSVYTWGENFDQRLGLSSFEEETQMYLPASRHRRLRVGREVAEPQEVHALKGKGIIDLVSGGWSFHALDRYGHVWFWGTMQADISPRDSIGTERVKTPIKLERDVHDEKRVKFKSISSGRGHGIGLAQDGTVWHWSNHRVIQKVDLVLASSNVIQVTANWSFSSVLTEEGTVIIIPPPDNIIYSEAHRQPSPTMATSAVSSHEILPGDQVIQLAGLEDYTLALTKFGRVLKLATKDYASFSINPQSHVTLLRHFGAPQKELNDRQGKMKRFITGAFQSFAVYTDEDEVLLGDIHATEDTEPRRLSGLDHQQVVKVSFGDYHYGALTSKGKLMTWGQYSSGALGQGRDQQNLDTPHFVESLKEKYTIAIGFGGWQSSALVIDLKE</sequence>
<feature type="region of interest" description="Disordered" evidence="2">
    <location>
        <begin position="475"/>
        <end position="540"/>
    </location>
</feature>
<evidence type="ECO:0000313" key="4">
    <source>
        <dbReference type="Proteomes" id="UP000717996"/>
    </source>
</evidence>
<feature type="repeat" description="RCC1" evidence="1">
    <location>
        <begin position="669"/>
        <end position="739"/>
    </location>
</feature>
<feature type="compositionally biased region" description="Polar residues" evidence="2">
    <location>
        <begin position="531"/>
        <end position="540"/>
    </location>
</feature>
<dbReference type="PRINTS" id="PR00633">
    <property type="entry name" value="RCCNDNSATION"/>
</dbReference>
<dbReference type="AlphaFoldDB" id="A0A9P7CD47"/>
<feature type="compositionally biased region" description="Polar residues" evidence="2">
    <location>
        <begin position="475"/>
        <end position="488"/>
    </location>
</feature>
<dbReference type="GO" id="GO:0005737">
    <property type="term" value="C:cytoplasm"/>
    <property type="evidence" value="ECO:0007669"/>
    <property type="project" value="TreeGrafter"/>
</dbReference>
<dbReference type="InterPro" id="IPR051553">
    <property type="entry name" value="Ran_GTPase-activating"/>
</dbReference>
<dbReference type="SUPFAM" id="SSF50985">
    <property type="entry name" value="RCC1/BLIP-II"/>
    <property type="match status" value="1"/>
</dbReference>
<evidence type="ECO:0000313" key="3">
    <source>
        <dbReference type="EMBL" id="KAG1546957.1"/>
    </source>
</evidence>
<protein>
    <submittedName>
        <fullName evidence="3">Uncharacterized protein</fullName>
    </submittedName>
</protein>
<organism evidence="3 4">
    <name type="scientific">Rhizopus oryzae</name>
    <name type="common">Mucormycosis agent</name>
    <name type="synonym">Rhizopus arrhizus var. delemar</name>
    <dbReference type="NCBI Taxonomy" id="64495"/>
    <lineage>
        <taxon>Eukaryota</taxon>
        <taxon>Fungi</taxon>
        <taxon>Fungi incertae sedis</taxon>
        <taxon>Mucoromycota</taxon>
        <taxon>Mucoromycotina</taxon>
        <taxon>Mucoromycetes</taxon>
        <taxon>Mucorales</taxon>
        <taxon>Mucorineae</taxon>
        <taxon>Rhizopodaceae</taxon>
        <taxon>Rhizopus</taxon>
    </lineage>
</organism>
<dbReference type="EMBL" id="JAANIT010000515">
    <property type="protein sequence ID" value="KAG1546957.1"/>
    <property type="molecule type" value="Genomic_DNA"/>
</dbReference>
<name>A0A9P7CD47_RHIOR</name>
<feature type="repeat" description="RCC1" evidence="1">
    <location>
        <begin position="997"/>
        <end position="1049"/>
    </location>
</feature>
<proteinExistence type="predicted"/>
<dbReference type="InterPro" id="IPR000408">
    <property type="entry name" value="Reg_chr_condens"/>
</dbReference>
<reference evidence="3" key="1">
    <citation type="journal article" date="2020" name="Microb. Genom.">
        <title>Genetic diversity of clinical and environmental Mucorales isolates obtained from an investigation of mucormycosis cases among solid organ transplant recipients.</title>
        <authorList>
            <person name="Nguyen M.H."/>
            <person name="Kaul D."/>
            <person name="Muto C."/>
            <person name="Cheng S.J."/>
            <person name="Richter R.A."/>
            <person name="Bruno V.M."/>
            <person name="Liu G."/>
            <person name="Beyhan S."/>
            <person name="Sundermann A.J."/>
            <person name="Mounaud S."/>
            <person name="Pasculle A.W."/>
            <person name="Nierman W.C."/>
            <person name="Driscoll E."/>
            <person name="Cumbie R."/>
            <person name="Clancy C.J."/>
            <person name="Dupont C.L."/>
        </authorList>
    </citation>
    <scope>NUCLEOTIDE SEQUENCE</scope>
    <source>
        <strain evidence="3">GL16</strain>
    </source>
</reference>
<dbReference type="Gene3D" id="2.130.10.30">
    <property type="entry name" value="Regulator of chromosome condensation 1/beta-lactamase-inhibitor protein II"/>
    <property type="match status" value="2"/>
</dbReference>
<evidence type="ECO:0000256" key="2">
    <source>
        <dbReference type="SAM" id="MobiDB-lite"/>
    </source>
</evidence>
<dbReference type="GO" id="GO:0005085">
    <property type="term" value="F:guanyl-nucleotide exchange factor activity"/>
    <property type="evidence" value="ECO:0007669"/>
    <property type="project" value="TreeGrafter"/>
</dbReference>
<dbReference type="InterPro" id="IPR009091">
    <property type="entry name" value="RCC1/BLIP-II"/>
</dbReference>
<dbReference type="PANTHER" id="PTHR45982">
    <property type="entry name" value="REGULATOR OF CHROMOSOME CONDENSATION"/>
    <property type="match status" value="1"/>
</dbReference>
<dbReference type="OrthoDB" id="73465at2759"/>
<accession>A0A9P7CD47</accession>
<dbReference type="PROSITE" id="PS50012">
    <property type="entry name" value="RCC1_3"/>
    <property type="match status" value="2"/>
</dbReference>